<feature type="compositionally biased region" description="Low complexity" evidence="1">
    <location>
        <begin position="51"/>
        <end position="73"/>
    </location>
</feature>
<comment type="caution">
    <text evidence="3">The sequence shown here is derived from an EMBL/GenBank/DDBJ whole genome shotgun (WGS) entry which is preliminary data.</text>
</comment>
<feature type="signal peptide" evidence="2">
    <location>
        <begin position="1"/>
        <end position="25"/>
    </location>
</feature>
<proteinExistence type="predicted"/>
<keyword evidence="4" id="KW-1185">Reference proteome</keyword>
<feature type="chain" id="PRO_5012029530" description="Peptidase" evidence="2">
    <location>
        <begin position="26"/>
        <end position="440"/>
    </location>
</feature>
<sequence>MKKMYKVLATATILAIAAVPMAASAKDYTQPTSTLPNLVVCPIEKYEDTNQNDPQNQQNQQGQQGLHGQDGLHSNAKDVLGTMGQITNFTNNEQGKYVTVVGRGLTDNSQSSIILAITKDTKIVDAKGKNVDLQSVIDGHKVVKAFYGPMMTKSLPPRGTALTLVVHDQSFTGVQGKVSEVRENGIVVKGTNLYTSNEETVVLHFAKKAEIVDQHGKKIKAKDIQAGMSIRAFYGPAVTMSIPPQSTTNYVIVNVDEVNVPEQVLGTDGFITKVSNDQIFVVGGPLAGGGQEQIILHVDEKTQIVDPEGKALTKDALKEDVRVEATYGPMMAMSFPAQTHAEKIIVKAASPKVEGTIMRDGTSENRVYVNVGSDDSKNNDIILNITKDTKIVNIRGGEVKLTAGMDIVAYHSSVMTASLPGITNAEVIVVTSTEHVVTPR</sequence>
<protein>
    <recommendedName>
        <fullName evidence="5">Peptidase</fullName>
    </recommendedName>
</protein>
<dbReference type="EMBL" id="MSZX01000008">
    <property type="protein sequence ID" value="OPA75756.1"/>
    <property type="molecule type" value="Genomic_DNA"/>
</dbReference>
<reference evidence="3 4" key="1">
    <citation type="submission" date="2017-01" db="EMBL/GenBank/DDBJ databases">
        <title>Genome analysis of Paenibacillus selenitrireducens ES3-24.</title>
        <authorList>
            <person name="Xu D."/>
            <person name="Yao R."/>
            <person name="Zheng S."/>
        </authorList>
    </citation>
    <scope>NUCLEOTIDE SEQUENCE [LARGE SCALE GENOMIC DNA]</scope>
    <source>
        <strain evidence="3 4">ES3-24</strain>
    </source>
</reference>
<evidence type="ECO:0000256" key="1">
    <source>
        <dbReference type="SAM" id="MobiDB-lite"/>
    </source>
</evidence>
<dbReference type="RefSeq" id="WP_078501088.1">
    <property type="nucleotide sequence ID" value="NZ_MSZX01000008.1"/>
</dbReference>
<keyword evidence="2" id="KW-0732">Signal</keyword>
<evidence type="ECO:0008006" key="5">
    <source>
        <dbReference type="Google" id="ProtNLM"/>
    </source>
</evidence>
<evidence type="ECO:0000313" key="4">
    <source>
        <dbReference type="Proteomes" id="UP000190188"/>
    </source>
</evidence>
<dbReference type="OrthoDB" id="2029085at2"/>
<dbReference type="STRING" id="1324314.BVG16_20725"/>
<feature type="region of interest" description="Disordered" evidence="1">
    <location>
        <begin position="48"/>
        <end position="74"/>
    </location>
</feature>
<gene>
    <name evidence="3" type="ORF">BVG16_20725</name>
</gene>
<name>A0A1T2X7U1_9BACL</name>
<evidence type="ECO:0000256" key="2">
    <source>
        <dbReference type="SAM" id="SignalP"/>
    </source>
</evidence>
<dbReference type="Proteomes" id="UP000190188">
    <property type="component" value="Unassembled WGS sequence"/>
</dbReference>
<accession>A0A1T2X7U1</accession>
<evidence type="ECO:0000313" key="3">
    <source>
        <dbReference type="EMBL" id="OPA75756.1"/>
    </source>
</evidence>
<organism evidence="3 4">
    <name type="scientific">Paenibacillus selenitireducens</name>
    <dbReference type="NCBI Taxonomy" id="1324314"/>
    <lineage>
        <taxon>Bacteria</taxon>
        <taxon>Bacillati</taxon>
        <taxon>Bacillota</taxon>
        <taxon>Bacilli</taxon>
        <taxon>Bacillales</taxon>
        <taxon>Paenibacillaceae</taxon>
        <taxon>Paenibacillus</taxon>
    </lineage>
</organism>
<dbReference type="AlphaFoldDB" id="A0A1T2X7U1"/>